<organism evidence="1 2">
    <name type="scientific">Chryseobacterium luteum</name>
    <dbReference type="NCBI Taxonomy" id="421531"/>
    <lineage>
        <taxon>Bacteria</taxon>
        <taxon>Pseudomonadati</taxon>
        <taxon>Bacteroidota</taxon>
        <taxon>Flavobacteriia</taxon>
        <taxon>Flavobacteriales</taxon>
        <taxon>Weeksellaceae</taxon>
        <taxon>Chryseobacterium group</taxon>
        <taxon>Chryseobacterium</taxon>
    </lineage>
</organism>
<name>A0A085ZX75_9FLAO</name>
<reference evidence="1 2" key="1">
    <citation type="submission" date="2014-07" db="EMBL/GenBank/DDBJ databases">
        <title>Genome of Chryseobacterium luteum DSM 18605.</title>
        <authorList>
            <person name="Stropko S.J."/>
            <person name="Pipes S.E."/>
            <person name="Newman J.D."/>
        </authorList>
    </citation>
    <scope>NUCLEOTIDE SEQUENCE [LARGE SCALE GENOMIC DNA]</scope>
    <source>
        <strain evidence="1 2">DSM 18605</strain>
    </source>
</reference>
<sequence>MKYIIFSLIFLVNFFRAQEFPTKFEENGKFGLKDQNNILLPAIYNRISTHILIITHKSDETNIYDQNLSILYKDQEILNYHYSENPDILQIILKNGALLTYTQNGLLNDHSQLILQKESDKSYKESGNSGSQTYTIEKNKIQEKSHHIFVEPEDELLNIKYPIYGQNPKFLNNKKSLEIEYALKRKNKSNEKIIEYGYSEETLFIPLKISYIISKLKSKYGVWDFKEQKIIIPFEYQKIVSHQNYFYLEKNGLSTFYPNIGTEPKYKKLEPYICAFARFETPDGKKGWVDRKGIEYFDQ</sequence>
<evidence type="ECO:0000313" key="2">
    <source>
        <dbReference type="Proteomes" id="UP000028703"/>
    </source>
</evidence>
<accession>A0A085ZX75</accession>
<dbReference type="RefSeq" id="WP_034700858.1">
    <property type="nucleotide sequence ID" value="NZ_JPRO01000001.1"/>
</dbReference>
<keyword evidence="2" id="KW-1185">Reference proteome</keyword>
<dbReference type="Proteomes" id="UP000028703">
    <property type="component" value="Unassembled WGS sequence"/>
</dbReference>
<dbReference type="EMBL" id="JPRO01000001">
    <property type="protein sequence ID" value="KFF09039.1"/>
    <property type="molecule type" value="Genomic_DNA"/>
</dbReference>
<protein>
    <submittedName>
        <fullName evidence="1">Uncharacterized protein</fullName>
    </submittedName>
</protein>
<proteinExistence type="predicted"/>
<evidence type="ECO:0000313" key="1">
    <source>
        <dbReference type="EMBL" id="KFF09039.1"/>
    </source>
</evidence>
<dbReference type="OrthoDB" id="1248222at2"/>
<comment type="caution">
    <text evidence="1">The sequence shown here is derived from an EMBL/GenBank/DDBJ whole genome shotgun (WGS) entry which is preliminary data.</text>
</comment>
<dbReference type="AlphaFoldDB" id="A0A085ZX75"/>
<gene>
    <name evidence="1" type="ORF">IX38_00540</name>
</gene>